<comment type="caution">
    <text evidence="9">The sequence shown here is derived from an EMBL/GenBank/DDBJ whole genome shotgun (WGS) entry which is preliminary data.</text>
</comment>
<feature type="region of interest" description="Disordered" evidence="7">
    <location>
        <begin position="116"/>
        <end position="148"/>
    </location>
</feature>
<evidence type="ECO:0000256" key="1">
    <source>
        <dbReference type="ARBA" id="ARBA00022553"/>
    </source>
</evidence>
<dbReference type="AlphaFoldDB" id="A0A9W6FRP2"/>
<dbReference type="InterPro" id="IPR039420">
    <property type="entry name" value="WalR-like"/>
</dbReference>
<accession>A0A9W6FRP2</accession>
<dbReference type="EMBL" id="BSDR01000001">
    <property type="protein sequence ID" value="GLI33228.1"/>
    <property type="molecule type" value="Genomic_DNA"/>
</dbReference>
<dbReference type="GO" id="GO:0000976">
    <property type="term" value="F:transcription cis-regulatory region binding"/>
    <property type="evidence" value="ECO:0007669"/>
    <property type="project" value="TreeGrafter"/>
</dbReference>
<dbReference type="GO" id="GO:0000156">
    <property type="term" value="F:phosphorelay response regulator activity"/>
    <property type="evidence" value="ECO:0007669"/>
    <property type="project" value="TreeGrafter"/>
</dbReference>
<evidence type="ECO:0000256" key="6">
    <source>
        <dbReference type="PROSITE-ProRule" id="PRU00169"/>
    </source>
</evidence>
<reference evidence="9" key="1">
    <citation type="submission" date="2022-12" db="EMBL/GenBank/DDBJ databases">
        <title>Reference genome sequencing for broad-spectrum identification of bacterial and archaeal isolates by mass spectrometry.</title>
        <authorList>
            <person name="Sekiguchi Y."/>
            <person name="Tourlousse D.M."/>
        </authorList>
    </citation>
    <scope>NUCLEOTIDE SEQUENCE</scope>
    <source>
        <strain evidence="9">ASRB1</strain>
    </source>
</reference>
<dbReference type="PANTHER" id="PTHR48111">
    <property type="entry name" value="REGULATOR OF RPOS"/>
    <property type="match status" value="1"/>
</dbReference>
<protein>
    <recommendedName>
        <fullName evidence="8">Response regulatory domain-containing protein</fullName>
    </recommendedName>
</protein>
<feature type="compositionally biased region" description="Basic and acidic residues" evidence="7">
    <location>
        <begin position="135"/>
        <end position="148"/>
    </location>
</feature>
<keyword evidence="3" id="KW-0805">Transcription regulation</keyword>
<dbReference type="SMART" id="SM00448">
    <property type="entry name" value="REC"/>
    <property type="match status" value="1"/>
</dbReference>
<dbReference type="InterPro" id="IPR001789">
    <property type="entry name" value="Sig_transdc_resp-reg_receiver"/>
</dbReference>
<dbReference type="PANTHER" id="PTHR48111:SF1">
    <property type="entry name" value="TWO-COMPONENT RESPONSE REGULATOR ORR33"/>
    <property type="match status" value="1"/>
</dbReference>
<organism evidence="9 10">
    <name type="scientific">Desulforhabdus amnigena</name>
    <dbReference type="NCBI Taxonomy" id="40218"/>
    <lineage>
        <taxon>Bacteria</taxon>
        <taxon>Pseudomonadati</taxon>
        <taxon>Thermodesulfobacteriota</taxon>
        <taxon>Syntrophobacteria</taxon>
        <taxon>Syntrophobacterales</taxon>
        <taxon>Syntrophobacteraceae</taxon>
        <taxon>Desulforhabdus</taxon>
    </lineage>
</organism>
<name>A0A9W6FRP2_9BACT</name>
<gene>
    <name evidence="9" type="ORF">DAMNIGENAA_06610</name>
</gene>
<evidence type="ECO:0000256" key="3">
    <source>
        <dbReference type="ARBA" id="ARBA00023015"/>
    </source>
</evidence>
<dbReference type="CDD" id="cd00156">
    <property type="entry name" value="REC"/>
    <property type="match status" value="1"/>
</dbReference>
<dbReference type="SUPFAM" id="SSF52172">
    <property type="entry name" value="CheY-like"/>
    <property type="match status" value="1"/>
</dbReference>
<dbReference type="Gene3D" id="3.40.50.2300">
    <property type="match status" value="1"/>
</dbReference>
<dbReference type="PROSITE" id="PS50110">
    <property type="entry name" value="RESPONSE_REGULATORY"/>
    <property type="match status" value="1"/>
</dbReference>
<evidence type="ECO:0000313" key="9">
    <source>
        <dbReference type="EMBL" id="GLI33228.1"/>
    </source>
</evidence>
<evidence type="ECO:0000259" key="8">
    <source>
        <dbReference type="PROSITE" id="PS50110"/>
    </source>
</evidence>
<keyword evidence="2" id="KW-0902">Two-component regulatory system</keyword>
<dbReference type="Pfam" id="PF00072">
    <property type="entry name" value="Response_reg"/>
    <property type="match status" value="1"/>
</dbReference>
<keyword evidence="1" id="KW-0597">Phosphoprotein</keyword>
<comment type="caution">
    <text evidence="6">Lacks conserved residue(s) required for the propagation of feature annotation.</text>
</comment>
<feature type="domain" description="Response regulatory" evidence="8">
    <location>
        <begin position="1"/>
        <end position="116"/>
    </location>
</feature>
<evidence type="ECO:0000313" key="10">
    <source>
        <dbReference type="Proteomes" id="UP001144372"/>
    </source>
</evidence>
<dbReference type="GO" id="GO:0032993">
    <property type="term" value="C:protein-DNA complex"/>
    <property type="evidence" value="ECO:0007669"/>
    <property type="project" value="TreeGrafter"/>
</dbReference>
<sequence length="148" mass="16920">MLIIEADDLFRRNISERLRLENYEIFEANGETEAKNIIRRTDVDVVLLGLASIKKRGLALLKEIKELRPLTEVILMTPSEGLSLTLSIEGMKLGAFDDLLVPFDMETLLERVEEAFRQKKRKSGRRRSSTEVAEEERSNEDLSGKAKI</sequence>
<dbReference type="GO" id="GO:0006355">
    <property type="term" value="P:regulation of DNA-templated transcription"/>
    <property type="evidence" value="ECO:0007669"/>
    <property type="project" value="TreeGrafter"/>
</dbReference>
<dbReference type="GO" id="GO:0005829">
    <property type="term" value="C:cytosol"/>
    <property type="evidence" value="ECO:0007669"/>
    <property type="project" value="TreeGrafter"/>
</dbReference>
<evidence type="ECO:0000256" key="7">
    <source>
        <dbReference type="SAM" id="MobiDB-lite"/>
    </source>
</evidence>
<keyword evidence="5" id="KW-0804">Transcription</keyword>
<keyword evidence="4" id="KW-0238">DNA-binding</keyword>
<proteinExistence type="predicted"/>
<evidence type="ECO:0000256" key="2">
    <source>
        <dbReference type="ARBA" id="ARBA00023012"/>
    </source>
</evidence>
<keyword evidence="10" id="KW-1185">Reference proteome</keyword>
<dbReference type="InterPro" id="IPR011006">
    <property type="entry name" value="CheY-like_superfamily"/>
</dbReference>
<evidence type="ECO:0000256" key="5">
    <source>
        <dbReference type="ARBA" id="ARBA00023163"/>
    </source>
</evidence>
<dbReference type="Proteomes" id="UP001144372">
    <property type="component" value="Unassembled WGS sequence"/>
</dbReference>
<feature type="compositionally biased region" description="Basic residues" evidence="7">
    <location>
        <begin position="118"/>
        <end position="127"/>
    </location>
</feature>
<evidence type="ECO:0000256" key="4">
    <source>
        <dbReference type="ARBA" id="ARBA00023125"/>
    </source>
</evidence>